<keyword evidence="2" id="KW-1133">Transmembrane helix</keyword>
<gene>
    <name evidence="4" type="ORF">PAHAL_1G192400</name>
</gene>
<name>A0A2S3GNY1_9POAL</name>
<feature type="compositionally biased region" description="Basic and acidic residues" evidence="1">
    <location>
        <begin position="189"/>
        <end position="204"/>
    </location>
</feature>
<dbReference type="SUPFAM" id="SSF52540">
    <property type="entry name" value="P-loop containing nucleoside triphosphate hydrolases"/>
    <property type="match status" value="1"/>
</dbReference>
<dbReference type="InterPro" id="IPR002921">
    <property type="entry name" value="Fungal_lipase-type"/>
</dbReference>
<dbReference type="EMBL" id="CM008046">
    <property type="protein sequence ID" value="PAN05441.1"/>
    <property type="molecule type" value="Genomic_DNA"/>
</dbReference>
<dbReference type="PANTHER" id="PTHR47523">
    <property type="entry name" value="F21O3.11 PROTEIN"/>
    <property type="match status" value="1"/>
</dbReference>
<protein>
    <recommendedName>
        <fullName evidence="3">Fungal lipase-type domain-containing protein</fullName>
    </recommendedName>
</protein>
<dbReference type="GO" id="GO:0006629">
    <property type="term" value="P:lipid metabolic process"/>
    <property type="evidence" value="ECO:0007669"/>
    <property type="project" value="InterPro"/>
</dbReference>
<dbReference type="SUPFAM" id="SSF53474">
    <property type="entry name" value="alpha/beta-Hydrolases"/>
    <property type="match status" value="1"/>
</dbReference>
<evidence type="ECO:0000313" key="4">
    <source>
        <dbReference type="EMBL" id="PAN05441.1"/>
    </source>
</evidence>
<dbReference type="InterPro" id="IPR027417">
    <property type="entry name" value="P-loop_NTPase"/>
</dbReference>
<dbReference type="AlphaFoldDB" id="A0A2S3GNY1"/>
<feature type="compositionally biased region" description="Basic and acidic residues" evidence="1">
    <location>
        <begin position="439"/>
        <end position="456"/>
    </location>
</feature>
<feature type="transmembrane region" description="Helical" evidence="2">
    <location>
        <begin position="989"/>
        <end position="1016"/>
    </location>
</feature>
<sequence>MAAALASRVESWMREQASRLPPWAAALPQAPRWPWPPPRPAWPWPGDRRRQRERMFREEFERRRRQLCELCRAVRVDTLAELQELLCAMVLAECVYKRPVSEMMRYINKFKSDFGGTIVSLERVQPSLDHVPHRYLLAEAGDTLFATFIGTKEYKDIIADVNILQGTIFHEETAQDSTLDVDSGQNDAQKGEENLGKSQREASKKLRKSKPAAHRGFMARAKGIPALELYNLAQKRNRKLVLCGHSLGGAVAALATLAILRVIASSPTKEDSRLSVKCITFSQPPVGNAALRDYVHKRGWQGYFKSYCIPEDLVPRILSPAYFHHYNAQTPEASSINITDVKSEENTETSAERLKGNNGEQLVLGVGPVKKSLWRLSKLVPLEGVRKSLSVIQKQTNVFGKAPSQLDSYLQSKVDESEEEQQSLEIQEGSQGIALTPLSDKDGGHDEDNNRTEKINASETGGSKRWTRVPTLPSYVPFGELYLLGDLSVNTLSDSEYSKMTSVQSVISELRERLQSHSMKSYRARFQKIYDSCMCANAPIFTGIEQLPQFSHLQELIGLAAADSVELGHIVDPPVIRTATSILPLGWNGLPGGKNAEPLKVDIIGHGLHLCTLFQAQINGNWYSTVVETLPSATSYSPNEEMQPTLQKMRILVGHPLKQPPNYTSEDFMVPVITGADSNPEFGFESLFEDKDCCKGLSGFLIYGTNDFVTVCKEVYVRTRRVRLLGLEGAGKTSLLKAMLGQVKERNNAVLECIHVDLHGKGISSGLCYIDSTTVNLQELPLEVRRFKEELLLGVHDLSRRTDLVIAVHNLAHRIPQYQQSNTSQPKPALSLLLHEAKALGIPWILAITNKFSVSAHEQNSLISSAIEAYQASPEMTKIVNSTPFLMPSARNSLLPIGSSAVNLGNKDPANRSAYLPVNFALSPFQRKDIVMHVEGVTALRQLVHQVVQNNEEPAFEELARERLLLDLAREKAASLQAKQRPSKRDGSVTAAAVGASLGAGLGIVMAVIMGAASALRKP</sequence>
<feature type="domain" description="Fungal lipase-type" evidence="3">
    <location>
        <begin position="193"/>
        <end position="317"/>
    </location>
</feature>
<dbReference type="Gramene" id="PAN05441">
    <property type="protein sequence ID" value="PAN05441"/>
    <property type="gene ID" value="PAHAL_1G192400"/>
</dbReference>
<dbReference type="Pfam" id="PF01764">
    <property type="entry name" value="Lipase_3"/>
    <property type="match status" value="1"/>
</dbReference>
<organism evidence="4">
    <name type="scientific">Panicum hallii</name>
    <dbReference type="NCBI Taxonomy" id="206008"/>
    <lineage>
        <taxon>Eukaryota</taxon>
        <taxon>Viridiplantae</taxon>
        <taxon>Streptophyta</taxon>
        <taxon>Embryophyta</taxon>
        <taxon>Tracheophyta</taxon>
        <taxon>Spermatophyta</taxon>
        <taxon>Magnoliopsida</taxon>
        <taxon>Liliopsida</taxon>
        <taxon>Poales</taxon>
        <taxon>Poaceae</taxon>
        <taxon>PACMAD clade</taxon>
        <taxon>Panicoideae</taxon>
        <taxon>Panicodae</taxon>
        <taxon>Paniceae</taxon>
        <taxon>Panicinae</taxon>
        <taxon>Panicum</taxon>
        <taxon>Panicum sect. Panicum</taxon>
    </lineage>
</organism>
<evidence type="ECO:0000256" key="2">
    <source>
        <dbReference type="SAM" id="Phobius"/>
    </source>
</evidence>
<feature type="region of interest" description="Disordered" evidence="1">
    <location>
        <begin position="410"/>
        <end position="463"/>
    </location>
</feature>
<reference evidence="4" key="1">
    <citation type="submission" date="2018-04" db="EMBL/GenBank/DDBJ databases">
        <title>WGS assembly of Panicum hallii.</title>
        <authorList>
            <person name="Lovell J."/>
            <person name="Jenkins J."/>
            <person name="Lowry D."/>
            <person name="Mamidi S."/>
            <person name="Sreedasyam A."/>
            <person name="Weng X."/>
            <person name="Barry K."/>
            <person name="Bonette J."/>
            <person name="Campitelli B."/>
            <person name="Daum C."/>
            <person name="Gordon S."/>
            <person name="Gould B."/>
            <person name="Lipzen A."/>
            <person name="Macqueen A."/>
            <person name="Palacio-Mejia J."/>
            <person name="Plott C."/>
            <person name="Shakirov E."/>
            <person name="Shu S."/>
            <person name="Yoshinaga Y."/>
            <person name="Zane M."/>
            <person name="Rokhsar D."/>
            <person name="Grimwood J."/>
            <person name="Schmutz J."/>
            <person name="Juenger T."/>
        </authorList>
    </citation>
    <scope>NUCLEOTIDE SEQUENCE [LARGE SCALE GENOMIC DNA]</scope>
    <source>
        <strain evidence="4">FIL2</strain>
    </source>
</reference>
<evidence type="ECO:0000259" key="3">
    <source>
        <dbReference type="Pfam" id="PF01764"/>
    </source>
</evidence>
<accession>A0A2S3GNY1</accession>
<dbReference type="Gene3D" id="3.40.50.1820">
    <property type="entry name" value="alpha/beta hydrolase"/>
    <property type="match status" value="1"/>
</dbReference>
<dbReference type="PANTHER" id="PTHR47523:SF1">
    <property type="entry name" value="F21O3.11 PROTEIN"/>
    <property type="match status" value="1"/>
</dbReference>
<dbReference type="CDD" id="cd00882">
    <property type="entry name" value="Ras_like_GTPase"/>
    <property type="match status" value="1"/>
</dbReference>
<feature type="region of interest" description="Disordered" evidence="1">
    <location>
        <begin position="175"/>
        <end position="213"/>
    </location>
</feature>
<feature type="compositionally biased region" description="Polar residues" evidence="1">
    <location>
        <begin position="175"/>
        <end position="188"/>
    </location>
</feature>
<keyword evidence="2" id="KW-0472">Membrane</keyword>
<dbReference type="InterPro" id="IPR029058">
    <property type="entry name" value="AB_hydrolase_fold"/>
</dbReference>
<dbReference type="Proteomes" id="UP000243499">
    <property type="component" value="Chromosome 1"/>
</dbReference>
<keyword evidence="2" id="KW-0812">Transmembrane</keyword>
<evidence type="ECO:0000256" key="1">
    <source>
        <dbReference type="SAM" id="MobiDB-lite"/>
    </source>
</evidence>
<proteinExistence type="predicted"/>